<dbReference type="PANTHER" id="PTHR23527">
    <property type="entry name" value="BLL3282 PROTEIN"/>
    <property type="match status" value="1"/>
</dbReference>
<organism evidence="7 8">
    <name type="scientific">Pseudolysinimonas kribbensis</name>
    <dbReference type="NCBI Taxonomy" id="433641"/>
    <lineage>
        <taxon>Bacteria</taxon>
        <taxon>Bacillati</taxon>
        <taxon>Actinomycetota</taxon>
        <taxon>Actinomycetes</taxon>
        <taxon>Micrococcales</taxon>
        <taxon>Microbacteriaceae</taxon>
        <taxon>Pseudolysinimonas</taxon>
    </lineage>
</organism>
<evidence type="ECO:0000313" key="7">
    <source>
        <dbReference type="EMBL" id="GMA96520.1"/>
    </source>
</evidence>
<feature type="transmembrane region" description="Helical" evidence="5">
    <location>
        <begin position="309"/>
        <end position="335"/>
    </location>
</feature>
<dbReference type="SUPFAM" id="SSF103473">
    <property type="entry name" value="MFS general substrate transporter"/>
    <property type="match status" value="1"/>
</dbReference>
<dbReference type="InterPro" id="IPR011701">
    <property type="entry name" value="MFS"/>
</dbReference>
<dbReference type="Gene3D" id="1.20.1250.20">
    <property type="entry name" value="MFS general substrate transporter like domains"/>
    <property type="match status" value="2"/>
</dbReference>
<evidence type="ECO:0000256" key="1">
    <source>
        <dbReference type="ARBA" id="ARBA00004651"/>
    </source>
</evidence>
<evidence type="ECO:0000256" key="3">
    <source>
        <dbReference type="ARBA" id="ARBA00022989"/>
    </source>
</evidence>
<gene>
    <name evidence="7" type="ORF">GCM10025881_33440</name>
</gene>
<keyword evidence="4 5" id="KW-0472">Membrane</keyword>
<accession>A0ABQ6KCP1</accession>
<feature type="transmembrane region" description="Helical" evidence="5">
    <location>
        <begin position="284"/>
        <end position="303"/>
    </location>
</feature>
<comment type="caution">
    <text evidence="7">The sequence shown here is derived from an EMBL/GenBank/DDBJ whole genome shotgun (WGS) entry which is preliminary data.</text>
</comment>
<evidence type="ECO:0000256" key="5">
    <source>
        <dbReference type="SAM" id="Phobius"/>
    </source>
</evidence>
<keyword evidence="2 5" id="KW-0812">Transmembrane</keyword>
<feature type="domain" description="Major facilitator superfamily (MFS) profile" evidence="6">
    <location>
        <begin position="1"/>
        <end position="403"/>
    </location>
</feature>
<dbReference type="InterPro" id="IPR020846">
    <property type="entry name" value="MFS_dom"/>
</dbReference>
<dbReference type="RefSeq" id="WP_284255076.1">
    <property type="nucleotide sequence ID" value="NZ_BAAAQO010000004.1"/>
</dbReference>
<dbReference type="PANTHER" id="PTHR23527:SF1">
    <property type="entry name" value="BLL3282 PROTEIN"/>
    <property type="match status" value="1"/>
</dbReference>
<protein>
    <submittedName>
        <fullName evidence="7">Major facilitator superfamily protein</fullName>
    </submittedName>
</protein>
<feature type="transmembrane region" description="Helical" evidence="5">
    <location>
        <begin position="169"/>
        <end position="191"/>
    </location>
</feature>
<dbReference type="InterPro" id="IPR036259">
    <property type="entry name" value="MFS_trans_sf"/>
</dbReference>
<evidence type="ECO:0000256" key="4">
    <source>
        <dbReference type="ARBA" id="ARBA00023136"/>
    </source>
</evidence>
<feature type="transmembrane region" description="Helical" evidence="5">
    <location>
        <begin position="12"/>
        <end position="37"/>
    </location>
</feature>
<feature type="transmembrane region" description="Helical" evidence="5">
    <location>
        <begin position="248"/>
        <end position="272"/>
    </location>
</feature>
<dbReference type="PROSITE" id="PS50850">
    <property type="entry name" value="MFS"/>
    <property type="match status" value="1"/>
</dbReference>
<name>A0ABQ6KCP1_9MICO</name>
<feature type="transmembrane region" description="Helical" evidence="5">
    <location>
        <begin position="356"/>
        <end position="389"/>
    </location>
</feature>
<reference evidence="8" key="1">
    <citation type="journal article" date="2019" name="Int. J. Syst. Evol. Microbiol.">
        <title>The Global Catalogue of Microorganisms (GCM) 10K type strain sequencing project: providing services to taxonomists for standard genome sequencing and annotation.</title>
        <authorList>
            <consortium name="The Broad Institute Genomics Platform"/>
            <consortium name="The Broad Institute Genome Sequencing Center for Infectious Disease"/>
            <person name="Wu L."/>
            <person name="Ma J."/>
        </authorList>
    </citation>
    <scope>NUCLEOTIDE SEQUENCE [LARGE SCALE GENOMIC DNA]</scope>
    <source>
        <strain evidence="8">NBRC 108894</strain>
    </source>
</reference>
<comment type="subcellular location">
    <subcellularLocation>
        <location evidence="1">Cell membrane</location>
        <topology evidence="1">Multi-pass membrane protein</topology>
    </subcellularLocation>
</comment>
<feature type="transmembrane region" description="Helical" evidence="5">
    <location>
        <begin position="49"/>
        <end position="70"/>
    </location>
</feature>
<dbReference type="InterPro" id="IPR052952">
    <property type="entry name" value="MFS-Transporter"/>
</dbReference>
<feature type="transmembrane region" description="Helical" evidence="5">
    <location>
        <begin position="82"/>
        <end position="100"/>
    </location>
</feature>
<sequence length="403" mass="40512">MTSAVVPARGAHPWAMLVVAVYAQTSTTVVLTTPAFLIPLLHTVQGLSLAQAGLLAAAPNLGMVLALVAWGAAADHWGERRVLVLGLLVTVLAVIGAMVVHGYTALGIALVVAGIGAASTNAASGRVVVGWFARERRGLAMGIRQACQPLGTAIAAIAVPPLVASGSVLPALILGGAMVLVACAACAIVIIDPPRPERARIEGVSDSPYRHPTLWRIHAVSVLLVVPQFALSTFGLVWMVVALGFTPLAAGIVVAAAQFLGAVGRVAVGVLSDRVGSRLRPLRWVAVAGIVALLATAGSGALGPGSLGWGIAAAGCYVLASCISVADNGLAFTSVAELAGPFWSGRALGAQNTGQYLGAAIVAPVVGALIGLVGFAGAFAFVAIAPLVAVPLVPSARVERHTD</sequence>
<feature type="transmembrane region" description="Helical" evidence="5">
    <location>
        <begin position="145"/>
        <end position="163"/>
    </location>
</feature>
<feature type="transmembrane region" description="Helical" evidence="5">
    <location>
        <begin position="106"/>
        <end position="133"/>
    </location>
</feature>
<feature type="transmembrane region" description="Helical" evidence="5">
    <location>
        <begin position="219"/>
        <end position="242"/>
    </location>
</feature>
<evidence type="ECO:0000256" key="2">
    <source>
        <dbReference type="ARBA" id="ARBA00022692"/>
    </source>
</evidence>
<dbReference type="Proteomes" id="UP001157034">
    <property type="component" value="Unassembled WGS sequence"/>
</dbReference>
<evidence type="ECO:0000259" key="6">
    <source>
        <dbReference type="PROSITE" id="PS50850"/>
    </source>
</evidence>
<keyword evidence="8" id="KW-1185">Reference proteome</keyword>
<dbReference type="EMBL" id="BSVB01000001">
    <property type="protein sequence ID" value="GMA96520.1"/>
    <property type="molecule type" value="Genomic_DNA"/>
</dbReference>
<evidence type="ECO:0000313" key="8">
    <source>
        <dbReference type="Proteomes" id="UP001157034"/>
    </source>
</evidence>
<keyword evidence="3 5" id="KW-1133">Transmembrane helix</keyword>
<proteinExistence type="predicted"/>
<dbReference type="Pfam" id="PF07690">
    <property type="entry name" value="MFS_1"/>
    <property type="match status" value="1"/>
</dbReference>